<keyword evidence="4" id="KW-0433">Leucine-rich repeat</keyword>
<name>A0A6A7G7U1_9CRUS</name>
<comment type="function">
    <text evidence="1">Cilium-specific protein required for cilia structures.</text>
</comment>
<evidence type="ECO:0000256" key="7">
    <source>
        <dbReference type="ARBA" id="ARBA00023273"/>
    </source>
</evidence>
<dbReference type="InterPro" id="IPR050576">
    <property type="entry name" value="Cilia_flagella_integrity"/>
</dbReference>
<dbReference type="Pfam" id="PF14580">
    <property type="entry name" value="LRR_9"/>
    <property type="match status" value="1"/>
</dbReference>
<evidence type="ECO:0000256" key="3">
    <source>
        <dbReference type="ARBA" id="ARBA00006453"/>
    </source>
</evidence>
<evidence type="ECO:0000313" key="10">
    <source>
        <dbReference type="EMBL" id="LAC27267.1"/>
    </source>
</evidence>
<dbReference type="PANTHER" id="PTHR45973">
    <property type="entry name" value="PROTEIN PHOSPHATASE 1 REGULATORY SUBUNIT SDS22-RELATED"/>
    <property type="match status" value="1"/>
</dbReference>
<dbReference type="InterPro" id="IPR032675">
    <property type="entry name" value="LRR_dom_sf"/>
</dbReference>
<dbReference type="SMART" id="SM00365">
    <property type="entry name" value="LRR_SD22"/>
    <property type="match status" value="5"/>
</dbReference>
<evidence type="ECO:0000256" key="9">
    <source>
        <dbReference type="SAM" id="MobiDB-lite"/>
    </source>
</evidence>
<feature type="compositionally biased region" description="Basic and acidic residues" evidence="9">
    <location>
        <begin position="304"/>
        <end position="317"/>
    </location>
</feature>
<keyword evidence="5" id="KW-0677">Repeat</keyword>
<dbReference type="Gene3D" id="3.80.10.10">
    <property type="entry name" value="Ribonuclease Inhibitor"/>
    <property type="match status" value="2"/>
</dbReference>
<evidence type="ECO:0000256" key="8">
    <source>
        <dbReference type="ARBA" id="ARBA00024433"/>
    </source>
</evidence>
<dbReference type="AlphaFoldDB" id="A0A6A7G7U1"/>
<feature type="region of interest" description="Disordered" evidence="9">
    <location>
        <begin position="250"/>
        <end position="317"/>
    </location>
</feature>
<evidence type="ECO:0000256" key="1">
    <source>
        <dbReference type="ARBA" id="ARBA00003843"/>
    </source>
</evidence>
<evidence type="ECO:0000256" key="6">
    <source>
        <dbReference type="ARBA" id="ARBA00023069"/>
    </source>
</evidence>
<keyword evidence="7" id="KW-0966">Cell projection</keyword>
<proteinExistence type="evidence at transcript level"/>
<comment type="subcellular location">
    <subcellularLocation>
        <location evidence="2">Cell projection</location>
        <location evidence="2">Cilium</location>
    </subcellularLocation>
</comment>
<evidence type="ECO:0000256" key="5">
    <source>
        <dbReference type="ARBA" id="ARBA00022737"/>
    </source>
</evidence>
<reference evidence="10" key="1">
    <citation type="submission" date="2017-11" db="EMBL/GenBank/DDBJ databases">
        <title>The sensing device of the deep-sea amphipod.</title>
        <authorList>
            <person name="Kobayashi H."/>
            <person name="Nagahama T."/>
            <person name="Arai W."/>
            <person name="Sasagawa Y."/>
            <person name="Umeda M."/>
            <person name="Hayashi T."/>
            <person name="Nikaido I."/>
            <person name="Watanabe H."/>
            <person name="Oguri K."/>
            <person name="Kitazato H."/>
            <person name="Fujioka K."/>
            <person name="Kido Y."/>
            <person name="Takami H."/>
        </authorList>
    </citation>
    <scope>NUCLEOTIDE SEQUENCE</scope>
    <source>
        <tissue evidence="10">Whole body</tissue>
    </source>
</reference>
<evidence type="ECO:0000256" key="2">
    <source>
        <dbReference type="ARBA" id="ARBA00004138"/>
    </source>
</evidence>
<sequence>MEMSKKVLKQLCREKELYGTPELNDVLYLHYKGFKKIDNLDEYTSVKVLWLEGNGFAKIEGLENQPSLKHLYLQENYISKIENLEKLIELDTLNLSQNVIRKIEGLSHLQNLNSLILKRNRLKTKSDLEGLLECKSLVVLDLSQNKIEDQSVMEVFEQMPNLKVLYLKGNPFVQKIPQYRRRTIASLSSLTYLDERPVFPDERKRSEAWAKGGKVAEKAEIQRQIKEKKEKEDRQFRAFQKLVDDSKKIYPVDDEESAENDENVADSNIASSDQKDTSKTCVESENLTKLEDNSTDVAAGIEGSNEKSIEIEQKKIP</sequence>
<dbReference type="InterPro" id="IPR001611">
    <property type="entry name" value="Leu-rich_rpt"/>
</dbReference>
<evidence type="ECO:0000256" key="4">
    <source>
        <dbReference type="ARBA" id="ARBA00022614"/>
    </source>
</evidence>
<protein>
    <recommendedName>
        <fullName evidence="8">Dynein axonemal assembly factor 1 homolog</fullName>
    </recommendedName>
</protein>
<dbReference type="PROSITE" id="PS51450">
    <property type="entry name" value="LRR"/>
    <property type="match status" value="2"/>
</dbReference>
<feature type="compositionally biased region" description="Acidic residues" evidence="9">
    <location>
        <begin position="252"/>
        <end position="264"/>
    </location>
</feature>
<accession>A0A6A7G7U1</accession>
<organism evidence="10">
    <name type="scientific">Hirondellea gigas</name>
    <dbReference type="NCBI Taxonomy" id="1518452"/>
    <lineage>
        <taxon>Eukaryota</taxon>
        <taxon>Metazoa</taxon>
        <taxon>Ecdysozoa</taxon>
        <taxon>Arthropoda</taxon>
        <taxon>Crustacea</taxon>
        <taxon>Multicrustacea</taxon>
        <taxon>Malacostraca</taxon>
        <taxon>Eumalacostraca</taxon>
        <taxon>Peracarida</taxon>
        <taxon>Amphipoda</taxon>
        <taxon>Amphilochidea</taxon>
        <taxon>Lysianassida</taxon>
        <taxon>Lysianassidira</taxon>
        <taxon>Lysianassoidea</taxon>
        <taxon>Lysianassidae</taxon>
        <taxon>Hirondellea</taxon>
    </lineage>
</organism>
<dbReference type="EMBL" id="IACT01008155">
    <property type="protein sequence ID" value="LAC27267.1"/>
    <property type="molecule type" value="mRNA"/>
</dbReference>
<dbReference type="Pfam" id="PF12799">
    <property type="entry name" value="LRR_4"/>
    <property type="match status" value="1"/>
</dbReference>
<dbReference type="GO" id="GO:0005929">
    <property type="term" value="C:cilium"/>
    <property type="evidence" value="ECO:0007669"/>
    <property type="project" value="UniProtKB-SubCell"/>
</dbReference>
<keyword evidence="6" id="KW-0969">Cilium</keyword>
<comment type="similarity">
    <text evidence="3">Belongs to the DNAAF1 family.</text>
</comment>
<dbReference type="SUPFAM" id="SSF52075">
    <property type="entry name" value="Outer arm dynein light chain 1"/>
    <property type="match status" value="1"/>
</dbReference>
<dbReference type="InterPro" id="IPR025875">
    <property type="entry name" value="Leu-rich_rpt_4"/>
</dbReference>
<dbReference type="PANTHER" id="PTHR45973:SF9">
    <property type="entry name" value="LEUCINE-RICH REPEAT-CONTAINING PROTEIN 46"/>
    <property type="match status" value="1"/>
</dbReference>